<dbReference type="RefSeq" id="WP_236254844.1">
    <property type="nucleotide sequence ID" value="NZ_CP036280.1"/>
</dbReference>
<sequence>MARQFGVLFAVALAAVFAIGCESTRDVDQHKVEADARWWDLRGNMILEQAQYQFDNSELDQAEATLHEAMRISPENPRLLILAGRIALERGELERAAIALRSAAEADPQDAVAHYYLGIVEQRWQRTQAARDHYARAAELDPDNLEYLLAHAESEVALGNDAQAVALMEQRLGYFAHHAALHHALGRAMVLVDRRVEALDHLHEAAILDPDNLTYRTDLAFELVDSGQPEEAGRILAELLKDPRYAERHDLRRAYARACEEASRWAEARRLYRDLCQKQDPLAQDLLGLARMSWQLGDATGAERAAARVIERHPNNSAAMIWLGLAALERDDALQASRWFEMVTALTPEDAQGWALYGTSLQRLGRLPEAVEAYRKAHEIDPGNPQIRALLSQVRRPANPA</sequence>
<evidence type="ECO:0000256" key="1">
    <source>
        <dbReference type="PROSITE-ProRule" id="PRU00339"/>
    </source>
</evidence>
<keyword evidence="3" id="KW-1185">Reference proteome</keyword>
<dbReference type="SMART" id="SM00028">
    <property type="entry name" value="TPR"/>
    <property type="match status" value="6"/>
</dbReference>
<accession>A0A518BTA0</accession>
<gene>
    <name evidence="2" type="ORF">Pan265_00250</name>
</gene>
<reference evidence="2 3" key="1">
    <citation type="submission" date="2019-02" db="EMBL/GenBank/DDBJ databases">
        <title>Deep-cultivation of Planctomycetes and their phenomic and genomic characterization uncovers novel biology.</title>
        <authorList>
            <person name="Wiegand S."/>
            <person name="Jogler M."/>
            <person name="Boedeker C."/>
            <person name="Pinto D."/>
            <person name="Vollmers J."/>
            <person name="Rivas-Marin E."/>
            <person name="Kohn T."/>
            <person name="Peeters S.H."/>
            <person name="Heuer A."/>
            <person name="Rast P."/>
            <person name="Oberbeckmann S."/>
            <person name="Bunk B."/>
            <person name="Jeske O."/>
            <person name="Meyerdierks A."/>
            <person name="Storesund J.E."/>
            <person name="Kallscheuer N."/>
            <person name="Luecker S."/>
            <person name="Lage O.M."/>
            <person name="Pohl T."/>
            <person name="Merkel B.J."/>
            <person name="Hornburger P."/>
            <person name="Mueller R.-W."/>
            <person name="Bruemmer F."/>
            <person name="Labrenz M."/>
            <person name="Spormann A.M."/>
            <person name="Op den Camp H."/>
            <person name="Overmann J."/>
            <person name="Amann R."/>
            <person name="Jetten M.S.M."/>
            <person name="Mascher T."/>
            <person name="Medema M.H."/>
            <person name="Devos D.P."/>
            <person name="Kaster A.-K."/>
            <person name="Ovreas L."/>
            <person name="Rohde M."/>
            <person name="Galperin M.Y."/>
            <person name="Jogler C."/>
        </authorList>
    </citation>
    <scope>NUCLEOTIDE SEQUENCE [LARGE SCALE GENOMIC DNA]</scope>
    <source>
        <strain evidence="2 3">Pan265</strain>
    </source>
</reference>
<dbReference type="EMBL" id="CP036280">
    <property type="protein sequence ID" value="QDU70203.1"/>
    <property type="molecule type" value="Genomic_DNA"/>
</dbReference>
<dbReference type="Pfam" id="PF14559">
    <property type="entry name" value="TPR_19"/>
    <property type="match status" value="2"/>
</dbReference>
<feature type="repeat" description="TPR" evidence="1">
    <location>
        <begin position="351"/>
        <end position="384"/>
    </location>
</feature>
<name>A0A518BTA0_9BACT</name>
<dbReference type="PANTHER" id="PTHR12558:SF13">
    <property type="entry name" value="CELL DIVISION CYCLE PROTEIN 27 HOMOLOG"/>
    <property type="match status" value="1"/>
</dbReference>
<dbReference type="SUPFAM" id="SSF48452">
    <property type="entry name" value="TPR-like"/>
    <property type="match status" value="2"/>
</dbReference>
<dbReference type="PROSITE" id="PS50005">
    <property type="entry name" value="TPR"/>
    <property type="match status" value="3"/>
</dbReference>
<evidence type="ECO:0000313" key="2">
    <source>
        <dbReference type="EMBL" id="QDU70203.1"/>
    </source>
</evidence>
<dbReference type="PROSITE" id="PS51257">
    <property type="entry name" value="PROKAR_LIPOPROTEIN"/>
    <property type="match status" value="1"/>
</dbReference>
<dbReference type="Gene3D" id="1.25.40.10">
    <property type="entry name" value="Tetratricopeptide repeat domain"/>
    <property type="match status" value="3"/>
</dbReference>
<feature type="repeat" description="TPR" evidence="1">
    <location>
        <begin position="111"/>
        <end position="144"/>
    </location>
</feature>
<dbReference type="InterPro" id="IPR011990">
    <property type="entry name" value="TPR-like_helical_dom_sf"/>
</dbReference>
<dbReference type="Pfam" id="PF13432">
    <property type="entry name" value="TPR_16"/>
    <property type="match status" value="1"/>
</dbReference>
<dbReference type="KEGG" id="mcad:Pan265_00250"/>
<feature type="repeat" description="TPR" evidence="1">
    <location>
        <begin position="179"/>
        <end position="212"/>
    </location>
</feature>
<evidence type="ECO:0000313" key="3">
    <source>
        <dbReference type="Proteomes" id="UP000320386"/>
    </source>
</evidence>
<dbReference type="AlphaFoldDB" id="A0A518BTA0"/>
<organism evidence="2 3">
    <name type="scientific">Mucisphaera calidilacus</name>
    <dbReference type="NCBI Taxonomy" id="2527982"/>
    <lineage>
        <taxon>Bacteria</taxon>
        <taxon>Pseudomonadati</taxon>
        <taxon>Planctomycetota</taxon>
        <taxon>Phycisphaerae</taxon>
        <taxon>Phycisphaerales</taxon>
        <taxon>Phycisphaeraceae</taxon>
        <taxon>Mucisphaera</taxon>
    </lineage>
</organism>
<keyword evidence="1" id="KW-0802">TPR repeat</keyword>
<dbReference type="Proteomes" id="UP000320386">
    <property type="component" value="Chromosome"/>
</dbReference>
<dbReference type="PANTHER" id="PTHR12558">
    <property type="entry name" value="CELL DIVISION CYCLE 16,23,27"/>
    <property type="match status" value="1"/>
</dbReference>
<protein>
    <submittedName>
        <fullName evidence="2">Tetratricopeptide repeat protein</fullName>
    </submittedName>
</protein>
<proteinExistence type="predicted"/>
<dbReference type="InterPro" id="IPR019734">
    <property type="entry name" value="TPR_rpt"/>
</dbReference>